<dbReference type="InterPro" id="IPR014710">
    <property type="entry name" value="RmlC-like_jellyroll"/>
</dbReference>
<dbReference type="EMBL" id="WWCJ01000020">
    <property type="protein sequence ID" value="MYN04764.1"/>
    <property type="molecule type" value="Genomic_DNA"/>
</dbReference>
<dbReference type="Proteomes" id="UP000448575">
    <property type="component" value="Unassembled WGS sequence"/>
</dbReference>
<dbReference type="SUPFAM" id="SSF51206">
    <property type="entry name" value="cAMP-binding domain-like"/>
    <property type="match status" value="1"/>
</dbReference>
<evidence type="ECO:0000313" key="2">
    <source>
        <dbReference type="Proteomes" id="UP000448575"/>
    </source>
</evidence>
<evidence type="ECO:0000313" key="1">
    <source>
        <dbReference type="EMBL" id="MYN04764.1"/>
    </source>
</evidence>
<gene>
    <name evidence="1" type="ORF">GTP41_21965</name>
</gene>
<organism evidence="1 2">
    <name type="scientific">Pseudoduganella guangdongensis</name>
    <dbReference type="NCBI Taxonomy" id="2692179"/>
    <lineage>
        <taxon>Bacteria</taxon>
        <taxon>Pseudomonadati</taxon>
        <taxon>Pseudomonadota</taxon>
        <taxon>Betaproteobacteria</taxon>
        <taxon>Burkholderiales</taxon>
        <taxon>Oxalobacteraceae</taxon>
        <taxon>Telluria group</taxon>
        <taxon>Pseudoduganella</taxon>
    </lineage>
</organism>
<comment type="caution">
    <text evidence="1">The sequence shown here is derived from an EMBL/GenBank/DDBJ whole genome shotgun (WGS) entry which is preliminary data.</text>
</comment>
<dbReference type="AlphaFoldDB" id="A0A6N9HMH5"/>
<dbReference type="InterPro" id="IPR018490">
    <property type="entry name" value="cNMP-bd_dom_sf"/>
</dbReference>
<name>A0A6N9HMH5_9BURK</name>
<accession>A0A6N9HMH5</accession>
<dbReference type="Gene3D" id="2.60.120.10">
    <property type="entry name" value="Jelly Rolls"/>
    <property type="match status" value="1"/>
</dbReference>
<proteinExistence type="predicted"/>
<sequence>MNQHFLKLRQHYKADMMARYGVDEQLFDETSQCIAPLAVPFAARRGELLQRVGQTTREVFWLTGGVARVGYVSEGGNEVTMRFATESNIANAYEDLLEVRGEQPSRSFIVAETSVQGFRFDWEQMSVLRRQHPVLMAYMTRMLEFAVSSQARRFVTHTASSADERLLNFRTEYPNLERRISQKVLASYLQITPAYLSQLMRREQEAA</sequence>
<reference evidence="1 2" key="1">
    <citation type="submission" date="2019-12" db="EMBL/GenBank/DDBJ databases">
        <title>Novel species isolated from a subtropical stream in China.</title>
        <authorList>
            <person name="Lu H."/>
        </authorList>
    </citation>
    <scope>NUCLEOTIDE SEQUENCE [LARGE SCALE GENOMIC DNA]</scope>
    <source>
        <strain evidence="1 2">DS3</strain>
    </source>
</reference>
<keyword evidence="2" id="KW-1185">Reference proteome</keyword>
<protein>
    <submittedName>
        <fullName evidence="1">Crp/Fnr family transcriptional regulator</fullName>
    </submittedName>
</protein>
<dbReference type="RefSeq" id="WP_161027723.1">
    <property type="nucleotide sequence ID" value="NZ_WWCJ01000020.1"/>
</dbReference>